<comment type="caution">
    <text evidence="1">The sequence shown here is derived from an EMBL/GenBank/DDBJ whole genome shotgun (WGS) entry which is preliminary data.</text>
</comment>
<sequence length="89" mass="10032">MRLSAGRPMGQVDRVVIPEVLIGGINVVVDHTNYTNLRRNAQVFFVSSESVTVTDNLHNSLHFHLFLCVFGLAMRASEDHNQDPRGIDW</sequence>
<protein>
    <submittedName>
        <fullName evidence="1">Uncharacterized protein</fullName>
    </submittedName>
</protein>
<organism evidence="1">
    <name type="scientific">Salmonella enterica</name>
    <name type="common">Salmonella choleraesuis</name>
    <dbReference type="NCBI Taxonomy" id="28901"/>
    <lineage>
        <taxon>Bacteria</taxon>
        <taxon>Pseudomonadati</taxon>
        <taxon>Pseudomonadota</taxon>
        <taxon>Gammaproteobacteria</taxon>
        <taxon>Enterobacterales</taxon>
        <taxon>Enterobacteriaceae</taxon>
        <taxon>Salmonella</taxon>
    </lineage>
</organism>
<dbReference type="EMBL" id="RMUA01000003">
    <property type="protein sequence ID" value="MFK68363.1"/>
    <property type="molecule type" value="Genomic_DNA"/>
</dbReference>
<evidence type="ECO:0000313" key="1">
    <source>
        <dbReference type="EMBL" id="MFK68363.1"/>
    </source>
</evidence>
<dbReference type="AlphaFoldDB" id="A0A3J6UPV8"/>
<dbReference type="Proteomes" id="UP000885320">
    <property type="component" value="Unassembled WGS sequence"/>
</dbReference>
<gene>
    <name evidence="1" type="ORF">EEN95_02875</name>
</gene>
<reference evidence="1" key="1">
    <citation type="submission" date="2018-11" db="EMBL/GenBank/DDBJ databases">
        <authorList>
            <consortium name="PulseNet: The National Subtyping Network for Foodborne Disease Surveillance"/>
            <person name="Tarr C.L."/>
            <person name="Trees E."/>
            <person name="Katz L.S."/>
            <person name="Carleton-Romer H.A."/>
            <person name="Stroika S."/>
            <person name="Kucerova Z."/>
            <person name="Roache K.F."/>
            <person name="Sabol A.L."/>
            <person name="Besser J."/>
            <person name="Gerner-Smidt P."/>
        </authorList>
    </citation>
    <scope>NUCLEOTIDE SEQUENCE [LARGE SCALE GENOMIC DNA]</scope>
    <source>
        <strain evidence="1">PNUSAS057377</strain>
    </source>
</reference>
<name>A0A3J6UPV8_SALER</name>
<proteinExistence type="predicted"/>
<accession>A0A3J6UPV8</accession>